<gene>
    <name evidence="5" type="ORF">EOE48_10715</name>
</gene>
<keyword evidence="2" id="KW-0238">DNA-binding</keyword>
<sequence>MSTPINSILLPRNFMPLLGGELVISTGENEFVEERRVIEPFKRGLTVAVTLDGRMSCRIDDRPAIRVKAPSVSLILSSSAHRREQVFPPKQTFRYALVHLSVGAAQSHTGIPFDALLARATQHAGGHAPAFLTAGADAVVRSIAAQIMVCPIQGMARDLFLLGKGLELVACAIEICLPADGLSEAGSGLSASEVERATAVRDILVQRYAEPLVVSQLAAMVGLNAKALGLAFRRLFGTGIPEFLQEYRLQLAYTLLAAGESGVAETAYRVGYTPAYFSTLFRSRFGVSPRDLR</sequence>
<dbReference type="InterPro" id="IPR009057">
    <property type="entry name" value="Homeodomain-like_sf"/>
</dbReference>
<dbReference type="OrthoDB" id="6670788at2"/>
<dbReference type="InterPro" id="IPR053142">
    <property type="entry name" value="PchR_regulatory_protein"/>
</dbReference>
<organism evidence="5 6">
    <name type="scientific">Methylobacterium oryzihabitans</name>
    <dbReference type="NCBI Taxonomy" id="2499852"/>
    <lineage>
        <taxon>Bacteria</taxon>
        <taxon>Pseudomonadati</taxon>
        <taxon>Pseudomonadota</taxon>
        <taxon>Alphaproteobacteria</taxon>
        <taxon>Hyphomicrobiales</taxon>
        <taxon>Methylobacteriaceae</taxon>
        <taxon>Methylobacterium</taxon>
    </lineage>
</organism>
<keyword evidence="3" id="KW-0804">Transcription</keyword>
<dbReference type="Pfam" id="PF12833">
    <property type="entry name" value="HTH_18"/>
    <property type="match status" value="1"/>
</dbReference>
<evidence type="ECO:0000259" key="4">
    <source>
        <dbReference type="PROSITE" id="PS01124"/>
    </source>
</evidence>
<keyword evidence="6" id="KW-1185">Reference proteome</keyword>
<evidence type="ECO:0000313" key="5">
    <source>
        <dbReference type="EMBL" id="RVU18363.1"/>
    </source>
</evidence>
<dbReference type="SUPFAM" id="SSF46689">
    <property type="entry name" value="Homeodomain-like"/>
    <property type="match status" value="1"/>
</dbReference>
<dbReference type="PROSITE" id="PS01124">
    <property type="entry name" value="HTH_ARAC_FAMILY_2"/>
    <property type="match status" value="1"/>
</dbReference>
<protein>
    <submittedName>
        <fullName evidence="5">AraC family transcriptional regulator</fullName>
    </submittedName>
</protein>
<evidence type="ECO:0000256" key="2">
    <source>
        <dbReference type="ARBA" id="ARBA00023125"/>
    </source>
</evidence>
<evidence type="ECO:0000313" key="6">
    <source>
        <dbReference type="Proteomes" id="UP000286997"/>
    </source>
</evidence>
<keyword evidence="1" id="KW-0805">Transcription regulation</keyword>
<dbReference type="InterPro" id="IPR018062">
    <property type="entry name" value="HTH_AraC-typ_CS"/>
</dbReference>
<dbReference type="AlphaFoldDB" id="A0A437P7X2"/>
<dbReference type="PROSITE" id="PS00041">
    <property type="entry name" value="HTH_ARAC_FAMILY_1"/>
    <property type="match status" value="1"/>
</dbReference>
<comment type="caution">
    <text evidence="5">The sequence shown here is derived from an EMBL/GenBank/DDBJ whole genome shotgun (WGS) entry which is preliminary data.</text>
</comment>
<dbReference type="EMBL" id="SACP01000009">
    <property type="protein sequence ID" value="RVU18363.1"/>
    <property type="molecule type" value="Genomic_DNA"/>
</dbReference>
<dbReference type="PANTHER" id="PTHR47893:SF1">
    <property type="entry name" value="REGULATORY PROTEIN PCHR"/>
    <property type="match status" value="1"/>
</dbReference>
<evidence type="ECO:0000256" key="1">
    <source>
        <dbReference type="ARBA" id="ARBA00023015"/>
    </source>
</evidence>
<dbReference type="PANTHER" id="PTHR47893">
    <property type="entry name" value="REGULATORY PROTEIN PCHR"/>
    <property type="match status" value="1"/>
</dbReference>
<name>A0A437P7X2_9HYPH</name>
<evidence type="ECO:0000256" key="3">
    <source>
        <dbReference type="ARBA" id="ARBA00023163"/>
    </source>
</evidence>
<proteinExistence type="predicted"/>
<dbReference type="Gene3D" id="1.10.10.60">
    <property type="entry name" value="Homeodomain-like"/>
    <property type="match status" value="1"/>
</dbReference>
<dbReference type="SMART" id="SM00342">
    <property type="entry name" value="HTH_ARAC"/>
    <property type="match status" value="1"/>
</dbReference>
<dbReference type="InterPro" id="IPR018060">
    <property type="entry name" value="HTH_AraC"/>
</dbReference>
<feature type="domain" description="HTH araC/xylS-type" evidence="4">
    <location>
        <begin position="198"/>
        <end position="293"/>
    </location>
</feature>
<dbReference type="GO" id="GO:0003700">
    <property type="term" value="F:DNA-binding transcription factor activity"/>
    <property type="evidence" value="ECO:0007669"/>
    <property type="project" value="InterPro"/>
</dbReference>
<accession>A0A437P7X2</accession>
<dbReference type="Proteomes" id="UP000286997">
    <property type="component" value="Unassembled WGS sequence"/>
</dbReference>
<dbReference type="RefSeq" id="WP_127728794.1">
    <property type="nucleotide sequence ID" value="NZ_SACP01000009.1"/>
</dbReference>
<dbReference type="GO" id="GO:0043565">
    <property type="term" value="F:sequence-specific DNA binding"/>
    <property type="evidence" value="ECO:0007669"/>
    <property type="project" value="InterPro"/>
</dbReference>
<reference evidence="5 6" key="1">
    <citation type="submission" date="2019-01" db="EMBL/GenBank/DDBJ databases">
        <authorList>
            <person name="Chen W.-M."/>
        </authorList>
    </citation>
    <scope>NUCLEOTIDE SEQUENCE [LARGE SCALE GENOMIC DNA]</scope>
    <source>
        <strain evidence="5 6">TER-1</strain>
    </source>
</reference>